<accession>A0A494XEW6</accession>
<dbReference type="SUPFAM" id="SSF46785">
    <property type="entry name" value="Winged helix' DNA-binding domain"/>
    <property type="match status" value="1"/>
</dbReference>
<dbReference type="InterPro" id="IPR036390">
    <property type="entry name" value="WH_DNA-bd_sf"/>
</dbReference>
<dbReference type="GO" id="GO:0043565">
    <property type="term" value="F:sequence-specific DNA binding"/>
    <property type="evidence" value="ECO:0007669"/>
    <property type="project" value="TreeGrafter"/>
</dbReference>
<sequence length="293" mass="32261">MDLAALADFNAVAIYGGFGPASRALDRPRATLTRRVAELEEELGVRLIERGSRRMRLTEEGMALHERTRGLLAELQEAGKVVALRAPAVHGRLRISAPVALVHLVLSRLAARFTLTHPEVDLELIAEDRLLDPVEEGYDLMILIDPPRETRLAGHRVFEDERWLVAPTSAARPATRPHGLNASRIPVVVASSAATPRTWTIRTDAQAALVLRPLPVLRLSSLLMVREAVFEGVGAALLPRLLVEDDVAAGRLVRWGTQVDAPVDVWALYDARRVPSPKVRAFIDMIADLRRPA</sequence>
<evidence type="ECO:0000256" key="4">
    <source>
        <dbReference type="ARBA" id="ARBA00023163"/>
    </source>
</evidence>
<dbReference type="OrthoDB" id="9810065at2"/>
<evidence type="ECO:0000313" key="7">
    <source>
        <dbReference type="Proteomes" id="UP000270342"/>
    </source>
</evidence>
<dbReference type="Gene3D" id="3.40.190.290">
    <property type="match status" value="1"/>
</dbReference>
<dbReference type="InterPro" id="IPR036388">
    <property type="entry name" value="WH-like_DNA-bd_sf"/>
</dbReference>
<dbReference type="Pfam" id="PF03466">
    <property type="entry name" value="LysR_substrate"/>
    <property type="match status" value="1"/>
</dbReference>
<keyword evidence="7" id="KW-1185">Reference proteome</keyword>
<evidence type="ECO:0000256" key="3">
    <source>
        <dbReference type="ARBA" id="ARBA00023125"/>
    </source>
</evidence>
<dbReference type="CDD" id="cd08422">
    <property type="entry name" value="PBP2_CrgA_like"/>
    <property type="match status" value="1"/>
</dbReference>
<reference evidence="6 7" key="1">
    <citation type="submission" date="2018-10" db="EMBL/GenBank/DDBJ databases">
        <title>Robbsia sp. DHC34, isolated from soil.</title>
        <authorList>
            <person name="Gao Z.-H."/>
            <person name="Qiu L.-H."/>
        </authorList>
    </citation>
    <scope>NUCLEOTIDE SEQUENCE [LARGE SCALE GENOMIC DNA]</scope>
    <source>
        <strain evidence="6 7">DHC34</strain>
    </source>
</reference>
<dbReference type="RefSeq" id="WP_121090463.1">
    <property type="nucleotide sequence ID" value="NZ_RBZU01000015.1"/>
</dbReference>
<organism evidence="6 7">
    <name type="scientific">Pararobbsia silviterrae</name>
    <dbReference type="NCBI Taxonomy" id="1792498"/>
    <lineage>
        <taxon>Bacteria</taxon>
        <taxon>Pseudomonadati</taxon>
        <taxon>Pseudomonadota</taxon>
        <taxon>Betaproteobacteria</taxon>
        <taxon>Burkholderiales</taxon>
        <taxon>Burkholderiaceae</taxon>
        <taxon>Pararobbsia</taxon>
    </lineage>
</organism>
<gene>
    <name evidence="6" type="ORF">D7S86_24780</name>
</gene>
<dbReference type="Pfam" id="PF00126">
    <property type="entry name" value="HTH_1"/>
    <property type="match status" value="1"/>
</dbReference>
<comment type="caution">
    <text evidence="6">The sequence shown here is derived from an EMBL/GenBank/DDBJ whole genome shotgun (WGS) entry which is preliminary data.</text>
</comment>
<dbReference type="InterPro" id="IPR005119">
    <property type="entry name" value="LysR_subst-bd"/>
</dbReference>
<name>A0A494XEW6_9BURK</name>
<keyword evidence="3" id="KW-0238">DNA-binding</keyword>
<keyword evidence="2" id="KW-0805">Transcription regulation</keyword>
<dbReference type="PANTHER" id="PTHR30537">
    <property type="entry name" value="HTH-TYPE TRANSCRIPTIONAL REGULATOR"/>
    <property type="match status" value="1"/>
</dbReference>
<dbReference type="AlphaFoldDB" id="A0A494XEW6"/>
<dbReference type="PANTHER" id="PTHR30537:SF68">
    <property type="entry name" value="TRANSCRIPTIONAL REGULATOR-RELATED"/>
    <property type="match status" value="1"/>
</dbReference>
<comment type="similarity">
    <text evidence="1">Belongs to the LysR transcriptional regulatory family.</text>
</comment>
<dbReference type="Gene3D" id="1.10.10.10">
    <property type="entry name" value="Winged helix-like DNA-binding domain superfamily/Winged helix DNA-binding domain"/>
    <property type="match status" value="1"/>
</dbReference>
<dbReference type="SUPFAM" id="SSF53850">
    <property type="entry name" value="Periplasmic binding protein-like II"/>
    <property type="match status" value="1"/>
</dbReference>
<dbReference type="InterPro" id="IPR000847">
    <property type="entry name" value="LysR_HTH_N"/>
</dbReference>
<keyword evidence="4" id="KW-0804">Transcription</keyword>
<evidence type="ECO:0000256" key="2">
    <source>
        <dbReference type="ARBA" id="ARBA00023015"/>
    </source>
</evidence>
<dbReference type="Proteomes" id="UP000270342">
    <property type="component" value="Unassembled WGS sequence"/>
</dbReference>
<dbReference type="InterPro" id="IPR058163">
    <property type="entry name" value="LysR-type_TF_proteobact-type"/>
</dbReference>
<proteinExistence type="inferred from homology"/>
<feature type="domain" description="HTH lysR-type" evidence="5">
    <location>
        <begin position="1"/>
        <end position="58"/>
    </location>
</feature>
<dbReference type="EMBL" id="RBZU01000015">
    <property type="protein sequence ID" value="RKP46143.1"/>
    <property type="molecule type" value="Genomic_DNA"/>
</dbReference>
<protein>
    <submittedName>
        <fullName evidence="6">LysR family transcriptional regulator</fullName>
    </submittedName>
</protein>
<dbReference type="PROSITE" id="PS50931">
    <property type="entry name" value="HTH_LYSR"/>
    <property type="match status" value="1"/>
</dbReference>
<evidence type="ECO:0000259" key="5">
    <source>
        <dbReference type="PROSITE" id="PS50931"/>
    </source>
</evidence>
<evidence type="ECO:0000256" key="1">
    <source>
        <dbReference type="ARBA" id="ARBA00009437"/>
    </source>
</evidence>
<evidence type="ECO:0000313" key="6">
    <source>
        <dbReference type="EMBL" id="RKP46143.1"/>
    </source>
</evidence>
<dbReference type="GO" id="GO:0006351">
    <property type="term" value="P:DNA-templated transcription"/>
    <property type="evidence" value="ECO:0007669"/>
    <property type="project" value="TreeGrafter"/>
</dbReference>
<dbReference type="GO" id="GO:0003700">
    <property type="term" value="F:DNA-binding transcription factor activity"/>
    <property type="evidence" value="ECO:0007669"/>
    <property type="project" value="InterPro"/>
</dbReference>